<gene>
    <name evidence="3" type="ORF">CDO51_01470</name>
</gene>
<evidence type="ECO:0000313" key="4">
    <source>
        <dbReference type="Proteomes" id="UP000214588"/>
    </source>
</evidence>
<dbReference type="InterPro" id="IPR036152">
    <property type="entry name" value="Asp/glu_Ase-like_sf"/>
</dbReference>
<dbReference type="RefSeq" id="WP_089022525.1">
    <property type="nucleotide sequence ID" value="NZ_NIQC01000002.1"/>
</dbReference>
<evidence type="ECO:0000313" key="3">
    <source>
        <dbReference type="EMBL" id="OWZ84721.1"/>
    </source>
</evidence>
<proteinExistence type="predicted"/>
<dbReference type="Pfam" id="PF09338">
    <property type="entry name" value="Gly_reductase"/>
    <property type="match status" value="1"/>
</dbReference>
<dbReference type="InterPro" id="IPR015417">
    <property type="entry name" value="Gly_reductase_pB_sua/b"/>
</dbReference>
<accession>A0A226C0L9</accession>
<keyword evidence="4" id="KW-1185">Reference proteome</keyword>
<dbReference type="InterPro" id="IPR016585">
    <property type="entry name" value="Gly/sarc/bet_Rdtase_B_asu/bsu"/>
</dbReference>
<dbReference type="OrthoDB" id="5808629at2"/>
<dbReference type="EMBL" id="NIQC01000002">
    <property type="protein sequence ID" value="OWZ84721.1"/>
    <property type="molecule type" value="Genomic_DNA"/>
</dbReference>
<organism evidence="3 4">
    <name type="scientific">Natranaerobius trueperi</name>
    <dbReference type="NCBI Taxonomy" id="759412"/>
    <lineage>
        <taxon>Bacteria</taxon>
        <taxon>Bacillati</taxon>
        <taxon>Bacillota</taxon>
        <taxon>Clostridia</taxon>
        <taxon>Natranaerobiales</taxon>
        <taxon>Natranaerobiaceae</taxon>
        <taxon>Natranaerobius</taxon>
    </lineage>
</organism>
<evidence type="ECO:0000256" key="2">
    <source>
        <dbReference type="PIRSR" id="PIRSR011588-51"/>
    </source>
</evidence>
<evidence type="ECO:0000256" key="1">
    <source>
        <dbReference type="PIRSR" id="PIRSR011588-50"/>
    </source>
</evidence>
<reference evidence="3 4" key="1">
    <citation type="submission" date="2017-06" db="EMBL/GenBank/DDBJ databases">
        <title>Draft Genome Sequence of Natranaerobius trueperi halophilic, alkalithermophilic bacteria from soda lakes.</title>
        <authorList>
            <person name="Zhao B."/>
        </authorList>
    </citation>
    <scope>NUCLEOTIDE SEQUENCE [LARGE SCALE GENOMIC DNA]</scope>
    <source>
        <strain evidence="3 4">DSM 18760</strain>
    </source>
</reference>
<dbReference type="Proteomes" id="UP000214588">
    <property type="component" value="Unassembled WGS sequence"/>
</dbReference>
<dbReference type="GO" id="GO:0050485">
    <property type="term" value="F:oxidoreductase activity, acting on X-H and Y-H to form an X-Y bond, with a disulfide as acceptor"/>
    <property type="evidence" value="ECO:0007669"/>
    <property type="project" value="InterPro"/>
</dbReference>
<sequence length="430" mass="46830">MKLELSRIKIQDVCFGEKTDVLDGGILQVNKEELKQILMDFDQRIKELDIHLAKPGESVRIIPVKDVIEPRVKVEGNGDIFPGFMGKVDKVGSGKTLVLDGACVVTTGDIVGFQEGIIDMKGTGADYTPFSKKYNVVVDATPIDDLPQHQHEEMLRLIGLKAATYLAEATAEKEANENNTFETKPLFKQAETYPELPKVGYVYMLQSQGLLHDTYVYGVDIKNSLPTLLYPTEVMDGAIISGNCVSACDKNTTYHHLNNPIIEDLYERHGKDINFMGVIITNENVTLADKQRSSDYVASLAENLGLDGVVISEEGFGNPDTDLIMNCKKIEEKGIKTVLVTDEYAGRDGSSQSLADADPKADAVVTGGNANETVVLPQLDKVIGNVEKVDLIAGGFEGSLKKDQGIEVELQAIIGATNELGFNKMGAIES</sequence>
<keyword evidence="2" id="KW-0670">Pyruvate</keyword>
<name>A0A226C0L9_9FIRM</name>
<dbReference type="AlphaFoldDB" id="A0A226C0L9"/>
<keyword evidence="1" id="KW-0704">Schiff base</keyword>
<comment type="caution">
    <text evidence="3">The sequence shown here is derived from an EMBL/GenBank/DDBJ whole genome shotgun (WGS) entry which is preliminary data.</text>
</comment>
<feature type="modified residue" description="Pyruvic acid (Cys)" evidence="2">
    <location>
        <position position="244"/>
    </location>
</feature>
<dbReference type="PIRSF" id="PIRSF011588">
    <property type="entry name" value="Gly_sarc_betain_red_a/b"/>
    <property type="match status" value="1"/>
</dbReference>
<protein>
    <submittedName>
        <fullName evidence="3">Beta-aspartyl-peptidase</fullName>
    </submittedName>
</protein>
<dbReference type="SUPFAM" id="SSF53774">
    <property type="entry name" value="Glutaminase/Asparaginase"/>
    <property type="match status" value="1"/>
</dbReference>
<feature type="active site" description="Schiff-base intermediate with substrate; via pyruvic acid" evidence="1">
    <location>
        <position position="244"/>
    </location>
</feature>